<proteinExistence type="predicted"/>
<dbReference type="PANTHER" id="PTHR11945">
    <property type="entry name" value="MADS BOX PROTEIN"/>
    <property type="match status" value="1"/>
</dbReference>
<dbReference type="SMART" id="SM00432">
    <property type="entry name" value="MADS"/>
    <property type="match status" value="1"/>
</dbReference>
<dbReference type="SUPFAM" id="SSF55455">
    <property type="entry name" value="SRF-like"/>
    <property type="match status" value="1"/>
</dbReference>
<dbReference type="GO" id="GO:0000981">
    <property type="term" value="F:DNA-binding transcription factor activity, RNA polymerase II-specific"/>
    <property type="evidence" value="ECO:0007669"/>
    <property type="project" value="TreeGrafter"/>
</dbReference>
<organism evidence="7 8">
    <name type="scientific">Rhododendron simsii</name>
    <name type="common">Sims's rhododendron</name>
    <dbReference type="NCBI Taxonomy" id="118357"/>
    <lineage>
        <taxon>Eukaryota</taxon>
        <taxon>Viridiplantae</taxon>
        <taxon>Streptophyta</taxon>
        <taxon>Embryophyta</taxon>
        <taxon>Tracheophyta</taxon>
        <taxon>Spermatophyta</taxon>
        <taxon>Magnoliopsida</taxon>
        <taxon>eudicotyledons</taxon>
        <taxon>Gunneridae</taxon>
        <taxon>Pentapetalae</taxon>
        <taxon>asterids</taxon>
        <taxon>Ericales</taxon>
        <taxon>Ericaceae</taxon>
        <taxon>Ericoideae</taxon>
        <taxon>Rhodoreae</taxon>
        <taxon>Rhododendron</taxon>
    </lineage>
</organism>
<evidence type="ECO:0000313" key="8">
    <source>
        <dbReference type="Proteomes" id="UP000626092"/>
    </source>
</evidence>
<accession>A0A834GJN7</accession>
<keyword evidence="4" id="KW-0804">Transcription</keyword>
<dbReference type="GO" id="GO:0005634">
    <property type="term" value="C:nucleus"/>
    <property type="evidence" value="ECO:0007669"/>
    <property type="project" value="UniProtKB-SubCell"/>
</dbReference>
<name>A0A834GJN7_RHOSS</name>
<dbReference type="PANTHER" id="PTHR11945:SF176">
    <property type="entry name" value="MADS-BOX TRANSCRIPTION FACTOR FAMILY PROTEIN"/>
    <property type="match status" value="1"/>
</dbReference>
<keyword evidence="2" id="KW-0805">Transcription regulation</keyword>
<dbReference type="Gene3D" id="3.40.1810.10">
    <property type="entry name" value="Transcription factor, MADS-box"/>
    <property type="match status" value="1"/>
</dbReference>
<gene>
    <name evidence="7" type="ORF">RHSIM_Rhsim08G0003700</name>
</gene>
<evidence type="ECO:0000256" key="2">
    <source>
        <dbReference type="ARBA" id="ARBA00023015"/>
    </source>
</evidence>
<dbReference type="Proteomes" id="UP000626092">
    <property type="component" value="Unassembled WGS sequence"/>
</dbReference>
<protein>
    <recommendedName>
        <fullName evidence="6">MADS-box domain-containing protein</fullName>
    </recommendedName>
</protein>
<dbReference type="EMBL" id="WJXA01000008">
    <property type="protein sequence ID" value="KAF7136377.1"/>
    <property type="molecule type" value="Genomic_DNA"/>
</dbReference>
<keyword evidence="3" id="KW-0238">DNA-binding</keyword>
<sequence>MALINSEKARYTTFQKRKKGLKKKTYELKTLCGVQVCLIIYGPKIDDRQPEPEIWPQDREEIQELIDVYRKQPMEERTRRTSGVHNFLEDRNRKVEEAIGKLRAKNNEAKYPTWDDRYNEYTEEDLMNFFAILENKIREVKARVEFINGNPRLVAPAMMDCINMGSNPRLEALAAMGQDHVKMESNARLEAAVAMVDRVNMESNPNESYFLQPPLMPAGLFNRRNMQWEVVHDQKMKKSLEVDGLMPMLHQYYNPFDHQQTVLDQLDGCSSNNYVYPFDRQINYYQDHQRMIDNNMVVANTNSSSSSSSSVPRVPPAGYYGSNVQPFVAPYNMQYPVMASASSSSQVLHAAAAAASQLSDEYYYDPVRSHELLHDIKNHS</sequence>
<dbReference type="GO" id="GO:0046983">
    <property type="term" value="F:protein dimerization activity"/>
    <property type="evidence" value="ECO:0007669"/>
    <property type="project" value="InterPro"/>
</dbReference>
<evidence type="ECO:0000256" key="1">
    <source>
        <dbReference type="ARBA" id="ARBA00004123"/>
    </source>
</evidence>
<comment type="subcellular location">
    <subcellularLocation>
        <location evidence="1">Nucleus</location>
    </subcellularLocation>
</comment>
<dbReference type="PROSITE" id="PS50066">
    <property type="entry name" value="MADS_BOX_2"/>
    <property type="match status" value="1"/>
</dbReference>
<keyword evidence="5" id="KW-0539">Nucleus</keyword>
<dbReference type="InterPro" id="IPR002100">
    <property type="entry name" value="TF_MADSbox"/>
</dbReference>
<reference evidence="7" key="1">
    <citation type="submission" date="2019-11" db="EMBL/GenBank/DDBJ databases">
        <authorList>
            <person name="Liu Y."/>
            <person name="Hou J."/>
            <person name="Li T.-Q."/>
            <person name="Guan C.-H."/>
            <person name="Wu X."/>
            <person name="Wu H.-Z."/>
            <person name="Ling F."/>
            <person name="Zhang R."/>
            <person name="Shi X.-G."/>
            <person name="Ren J.-P."/>
            <person name="Chen E.-F."/>
            <person name="Sun J.-M."/>
        </authorList>
    </citation>
    <scope>NUCLEOTIDE SEQUENCE</scope>
    <source>
        <strain evidence="7">Adult_tree_wgs_1</strain>
        <tissue evidence="7">Leaves</tissue>
    </source>
</reference>
<keyword evidence="8" id="KW-1185">Reference proteome</keyword>
<dbReference type="GO" id="GO:0000978">
    <property type="term" value="F:RNA polymerase II cis-regulatory region sequence-specific DNA binding"/>
    <property type="evidence" value="ECO:0007669"/>
    <property type="project" value="TreeGrafter"/>
</dbReference>
<dbReference type="Pfam" id="PF00319">
    <property type="entry name" value="SRF-TF"/>
    <property type="match status" value="1"/>
</dbReference>
<feature type="domain" description="MADS-box" evidence="6">
    <location>
        <begin position="1"/>
        <end position="44"/>
    </location>
</feature>
<comment type="caution">
    <text evidence="7">The sequence shown here is derived from an EMBL/GenBank/DDBJ whole genome shotgun (WGS) entry which is preliminary data.</text>
</comment>
<dbReference type="OrthoDB" id="601557at2759"/>
<evidence type="ECO:0000259" key="6">
    <source>
        <dbReference type="PROSITE" id="PS50066"/>
    </source>
</evidence>
<dbReference type="AlphaFoldDB" id="A0A834GJN7"/>
<evidence type="ECO:0000256" key="4">
    <source>
        <dbReference type="ARBA" id="ARBA00023163"/>
    </source>
</evidence>
<evidence type="ECO:0000256" key="5">
    <source>
        <dbReference type="ARBA" id="ARBA00023242"/>
    </source>
</evidence>
<dbReference type="InterPro" id="IPR036879">
    <property type="entry name" value="TF_MADSbox_sf"/>
</dbReference>
<evidence type="ECO:0000256" key="3">
    <source>
        <dbReference type="ARBA" id="ARBA00023125"/>
    </source>
</evidence>
<evidence type="ECO:0000313" key="7">
    <source>
        <dbReference type="EMBL" id="KAF7136377.1"/>
    </source>
</evidence>